<gene>
    <name evidence="1" type="ORF">CGOC_LOCUS12338</name>
</gene>
<dbReference type="Proteomes" id="UP000271889">
    <property type="component" value="Unassembled WGS sequence"/>
</dbReference>
<sequence>MWAFGLEECEQYDKAEKEALKVEPVMLTMVISAP</sequence>
<dbReference type="EMBL" id="UYRV01122409">
    <property type="protein sequence ID" value="VDN33252.1"/>
    <property type="molecule type" value="Genomic_DNA"/>
</dbReference>
<organism evidence="1 2">
    <name type="scientific">Cylicostephanus goldi</name>
    <name type="common">Nematode worm</name>
    <dbReference type="NCBI Taxonomy" id="71465"/>
    <lineage>
        <taxon>Eukaryota</taxon>
        <taxon>Metazoa</taxon>
        <taxon>Ecdysozoa</taxon>
        <taxon>Nematoda</taxon>
        <taxon>Chromadorea</taxon>
        <taxon>Rhabditida</taxon>
        <taxon>Rhabditina</taxon>
        <taxon>Rhabditomorpha</taxon>
        <taxon>Strongyloidea</taxon>
        <taxon>Strongylidae</taxon>
        <taxon>Cylicostephanus</taxon>
    </lineage>
</organism>
<evidence type="ECO:0000313" key="2">
    <source>
        <dbReference type="Proteomes" id="UP000271889"/>
    </source>
</evidence>
<reference evidence="1 2" key="1">
    <citation type="submission" date="2018-11" db="EMBL/GenBank/DDBJ databases">
        <authorList>
            <consortium name="Pathogen Informatics"/>
        </authorList>
    </citation>
    <scope>NUCLEOTIDE SEQUENCE [LARGE SCALE GENOMIC DNA]</scope>
</reference>
<accession>A0A3P7QNB9</accession>
<protein>
    <submittedName>
        <fullName evidence="1">Uncharacterized protein</fullName>
    </submittedName>
</protein>
<dbReference type="AlphaFoldDB" id="A0A3P7QNB9"/>
<proteinExistence type="predicted"/>
<keyword evidence="2" id="KW-1185">Reference proteome</keyword>
<name>A0A3P7QNB9_CYLGO</name>
<dbReference type="OrthoDB" id="1427555at2759"/>
<evidence type="ECO:0000313" key="1">
    <source>
        <dbReference type="EMBL" id="VDN33252.1"/>
    </source>
</evidence>